<dbReference type="EMBL" id="JAPNPE010000008">
    <property type="protein sequence ID" value="MDK7393362.1"/>
    <property type="molecule type" value="Genomic_DNA"/>
</dbReference>
<reference evidence="1" key="1">
    <citation type="submission" date="2022-11" db="EMBL/GenBank/DDBJ databases">
        <title>WGS-based characterization of Bacillus cereus isolated from food &amp; feed additives.</title>
        <authorList>
            <person name="Bogaerts B."/>
            <person name="Fraiture M.-A."/>
            <person name="Roosens N.H.C."/>
            <person name="De Keersmaecker S.C.J."/>
            <person name="Vanneste K."/>
        </authorList>
    </citation>
    <scope>NUCLEOTIDE SEQUENCE</scope>
    <source>
        <strain evidence="1">74.2</strain>
    </source>
</reference>
<dbReference type="RefSeq" id="WP_000528395.1">
    <property type="nucleotide sequence ID" value="NZ_CP099450.1"/>
</dbReference>
<protein>
    <submittedName>
        <fullName evidence="1">Uncharacterized protein</fullName>
    </submittedName>
</protein>
<name>A0AAW6YS45_9BACI</name>
<evidence type="ECO:0000313" key="1">
    <source>
        <dbReference type="EMBL" id="MDK7393362.1"/>
    </source>
</evidence>
<dbReference type="AlphaFoldDB" id="A0AAW6YS45"/>
<evidence type="ECO:0000313" key="2">
    <source>
        <dbReference type="Proteomes" id="UP001174229"/>
    </source>
</evidence>
<comment type="caution">
    <text evidence="1">The sequence shown here is derived from an EMBL/GenBank/DDBJ whole genome shotgun (WGS) entry which is preliminary data.</text>
</comment>
<accession>A0AAW6YS45</accession>
<dbReference type="Proteomes" id="UP001174229">
    <property type="component" value="Unassembled WGS sequence"/>
</dbReference>
<organism evidence="1 2">
    <name type="scientific">Bacillus pacificus</name>
    <dbReference type="NCBI Taxonomy" id="2026187"/>
    <lineage>
        <taxon>Bacteria</taxon>
        <taxon>Bacillati</taxon>
        <taxon>Bacillota</taxon>
        <taxon>Bacilli</taxon>
        <taxon>Bacillales</taxon>
        <taxon>Bacillaceae</taxon>
        <taxon>Bacillus</taxon>
        <taxon>Bacillus cereus group</taxon>
    </lineage>
</organism>
<proteinExistence type="predicted"/>
<gene>
    <name evidence="1" type="ORF">OWO78_18370</name>
</gene>
<sequence>MGNSEMLMNQLFQGIQSTNDSLEEKIILPNLTGGYDLKNRSGEVVAAYQPSPVEGSGVIMDVHGETIARVQENVYDGTAFDFGDGHTVTSTQNIHGGENFHDNFEGVIGYTQPNSSGGLTMNTATGEKLYDVNSNPLGEGMTIDTSPEFISPNIDIGAIDTTHLDALDVVNHAVDITDVSSILSASADGLDALDLFGNLF</sequence>